<evidence type="ECO:0000313" key="2">
    <source>
        <dbReference type="EMBL" id="SEF68679.1"/>
    </source>
</evidence>
<accession>A0A1H5U0Z4</accession>
<feature type="transmembrane region" description="Helical" evidence="1">
    <location>
        <begin position="21"/>
        <end position="48"/>
    </location>
</feature>
<proteinExistence type="predicted"/>
<sequence length="305" mass="33802">MIDNNQPRIRKKLMPSLKGAYLKASATVEGAIVIPIVLFAILTIIYLLQIVAIETRINAALFETARRCSSYAYIYENVKEDAAYLNSLSTNTNNTNTQSSANTIKAIAMSGINDGIFLGMFIDNLGSDFASKNHIVGGNAGFVLLRSSILNNNSQIKVCLDYVIDNPFDIFGLSLVKKKTELVTDGWLGEDKDAFEEFAGDEDDDYVYITKDGEVYHRDASCTYLTRDVLSSSFSNIENVRNQSGAKYYPCDSCKAEINSGIVYYTSYGTRYHNSEECGQLHRDILRVPLSSVANRRPCSKCAGE</sequence>
<keyword evidence="3" id="KW-1185">Reference proteome</keyword>
<reference evidence="2 3" key="1">
    <citation type="submission" date="2016-10" db="EMBL/GenBank/DDBJ databases">
        <authorList>
            <person name="de Groot N.N."/>
        </authorList>
    </citation>
    <scope>NUCLEOTIDE SEQUENCE [LARGE SCALE GENOMIC DNA]</scope>
    <source>
        <strain evidence="2 3">D15d</strain>
    </source>
</reference>
<name>A0A1H5U0Z4_9FIRM</name>
<evidence type="ECO:0000313" key="3">
    <source>
        <dbReference type="Proteomes" id="UP000236726"/>
    </source>
</evidence>
<organism evidence="2 3">
    <name type="scientific">Lachnospira multipara</name>
    <dbReference type="NCBI Taxonomy" id="28051"/>
    <lineage>
        <taxon>Bacteria</taxon>
        <taxon>Bacillati</taxon>
        <taxon>Bacillota</taxon>
        <taxon>Clostridia</taxon>
        <taxon>Lachnospirales</taxon>
        <taxon>Lachnospiraceae</taxon>
        <taxon>Lachnospira</taxon>
    </lineage>
</organism>
<evidence type="ECO:0008006" key="4">
    <source>
        <dbReference type="Google" id="ProtNLM"/>
    </source>
</evidence>
<keyword evidence="1" id="KW-0812">Transmembrane</keyword>
<keyword evidence="1" id="KW-1133">Transmembrane helix</keyword>
<evidence type="ECO:0000256" key="1">
    <source>
        <dbReference type="SAM" id="Phobius"/>
    </source>
</evidence>
<dbReference type="Proteomes" id="UP000236726">
    <property type="component" value="Unassembled WGS sequence"/>
</dbReference>
<gene>
    <name evidence="2" type="ORF">SAMN05216537_10611</name>
</gene>
<dbReference type="EMBL" id="FNUL01000006">
    <property type="protein sequence ID" value="SEF68679.1"/>
    <property type="molecule type" value="Genomic_DNA"/>
</dbReference>
<dbReference type="RefSeq" id="WP_027431026.1">
    <property type="nucleotide sequence ID" value="NZ_FNUL01000006.1"/>
</dbReference>
<dbReference type="AlphaFoldDB" id="A0A1H5U0Z4"/>
<protein>
    <recommendedName>
        <fullName evidence="4">TadE-like protein</fullName>
    </recommendedName>
</protein>
<keyword evidence="1" id="KW-0472">Membrane</keyword>